<keyword evidence="5 9" id="KW-0342">GTP-binding</keyword>
<keyword evidence="7 9" id="KW-0687">Ribonucleoprotein</keyword>
<sequence>MFISLTEKIEKVFKQLRGQAVLTEQNITDALKEVRLALLEADVNFKIVKDFIEKVRIKAVGQEVLKSLTPAHQVVKIVWEELRDLLGHEQSALHLSSQPPTVIMMVGLQGSGKTTTTGKLAHYFKTEGKRVLLVAADPRRPAAGDQLTSLGTDLDITVHRGTNEGQPGAQAVQTCRDGVTRGRDHGYDVVLLDTGGRLQIDEELMQELVDIQTGVKPQEVLLIADSMTGQEAVAVAERFNQALGLTGVILTKVEGDARGGAVLSIRAATGKPIKFLGIGEKLDALEPFYPDRMASRILGMGDVLTLIEKAQENFSEEQAVALQKKVSSNTLTLEDFRDQIKQVNKLGSFDQILDMLPGGQKIKTMMGSGAAGNAQVPEKEMKRVVAIIDSMTPRERRDHTILNGNRKKRVAKGSGTSVPEVNRLIKQFLDARRMMKSLVGGQMGMGKGKKRGKLIRRAIHAR</sequence>
<dbReference type="EC" id="3.6.5.4" evidence="9"/>
<dbReference type="KEGG" id="nall:PP769_00650"/>
<dbReference type="PANTHER" id="PTHR11564">
    <property type="entry name" value="SIGNAL RECOGNITION PARTICLE 54K PROTEIN SRP54"/>
    <property type="match status" value="1"/>
</dbReference>
<evidence type="ECO:0000256" key="2">
    <source>
        <dbReference type="ARBA" id="ARBA00022741"/>
    </source>
</evidence>
<keyword evidence="4 9" id="KW-0694">RNA-binding</keyword>
<proteinExistence type="inferred from homology"/>
<accession>A0AA96JS71</accession>
<feature type="domain" description="SRP54-type proteins GTP-binding" evidence="10">
    <location>
        <begin position="272"/>
        <end position="285"/>
    </location>
</feature>
<dbReference type="PROSITE" id="PS00300">
    <property type="entry name" value="SRP54"/>
    <property type="match status" value="1"/>
</dbReference>
<dbReference type="InterPro" id="IPR004780">
    <property type="entry name" value="SRP"/>
</dbReference>
<evidence type="ECO:0000256" key="6">
    <source>
        <dbReference type="ARBA" id="ARBA00023135"/>
    </source>
</evidence>
<dbReference type="Gene3D" id="1.20.120.140">
    <property type="entry name" value="Signal recognition particle SRP54, nucleotide-binding domain"/>
    <property type="match status" value="1"/>
</dbReference>
<dbReference type="RefSeq" id="WP_312643962.1">
    <property type="nucleotide sequence ID" value="NZ_CP116967.1"/>
</dbReference>
<keyword evidence="2 9" id="KW-0547">Nucleotide-binding</keyword>
<dbReference type="GO" id="GO:0048500">
    <property type="term" value="C:signal recognition particle"/>
    <property type="evidence" value="ECO:0007669"/>
    <property type="project" value="UniProtKB-UniRule"/>
</dbReference>
<dbReference type="EMBL" id="CP116967">
    <property type="protein sequence ID" value="WNM58302.1"/>
    <property type="molecule type" value="Genomic_DNA"/>
</dbReference>
<comment type="function">
    <text evidence="9">Involved in targeting and insertion of nascent membrane proteins into the cytoplasmic membrane. Binds to the hydrophobic signal sequence of the ribosome-nascent chain (RNC) as it emerges from the ribosomes. The SRP-RNC complex is then targeted to the cytoplasmic membrane where it interacts with the SRP receptor FtsY.</text>
</comment>
<comment type="domain">
    <text evidence="9">Composed of three domains: the N-terminal N domain, which is responsible for interactions with the ribosome, the central G domain, which binds GTP, and the C-terminal M domain, which binds the RNA and the signal sequence of the RNC.</text>
</comment>
<evidence type="ECO:0000256" key="8">
    <source>
        <dbReference type="ARBA" id="ARBA00048027"/>
    </source>
</evidence>
<comment type="catalytic activity">
    <reaction evidence="8 9">
        <text>GTP + H2O = GDP + phosphate + H(+)</text>
        <dbReference type="Rhea" id="RHEA:19669"/>
        <dbReference type="ChEBI" id="CHEBI:15377"/>
        <dbReference type="ChEBI" id="CHEBI:15378"/>
        <dbReference type="ChEBI" id="CHEBI:37565"/>
        <dbReference type="ChEBI" id="CHEBI:43474"/>
        <dbReference type="ChEBI" id="CHEBI:58189"/>
        <dbReference type="EC" id="3.6.5.4"/>
    </reaction>
</comment>
<dbReference type="GO" id="GO:0005525">
    <property type="term" value="F:GTP binding"/>
    <property type="evidence" value="ECO:0007669"/>
    <property type="project" value="UniProtKB-UniRule"/>
</dbReference>
<comment type="subcellular location">
    <subcellularLocation>
        <location evidence="9">Cytoplasm</location>
    </subcellularLocation>
    <text evidence="9">The SRP-RNC complex is targeted to the cytoplasmic membrane.</text>
</comment>
<dbReference type="SMART" id="SM00382">
    <property type="entry name" value="AAA"/>
    <property type="match status" value="1"/>
</dbReference>
<dbReference type="InterPro" id="IPR027417">
    <property type="entry name" value="P-loop_NTPase"/>
</dbReference>
<dbReference type="Pfam" id="PF02978">
    <property type="entry name" value="SRP_SPB"/>
    <property type="match status" value="1"/>
</dbReference>
<dbReference type="Proteomes" id="UP001302719">
    <property type="component" value="Chromosome"/>
</dbReference>
<dbReference type="InterPro" id="IPR022941">
    <property type="entry name" value="SRP54"/>
</dbReference>
<keyword evidence="12" id="KW-1185">Reference proteome</keyword>
<evidence type="ECO:0000256" key="5">
    <source>
        <dbReference type="ARBA" id="ARBA00023134"/>
    </source>
</evidence>
<dbReference type="SUPFAM" id="SSF47446">
    <property type="entry name" value="Signal peptide-binding domain"/>
    <property type="match status" value="1"/>
</dbReference>
<dbReference type="SMART" id="SM00962">
    <property type="entry name" value="SRP54"/>
    <property type="match status" value="1"/>
</dbReference>
<reference evidence="11 12" key="1">
    <citation type="submission" date="2023-01" db="EMBL/GenBank/DDBJ databases">
        <title>Cultivation and genomic characterization of new, ubiquitous marine nitrite-oxidizing bacteria from the Nitrospirales.</title>
        <authorList>
            <person name="Mueller A.J."/>
            <person name="Daebeler A."/>
            <person name="Herbold C.W."/>
            <person name="Kirkegaard R.H."/>
            <person name="Daims H."/>
        </authorList>
    </citation>
    <scope>NUCLEOTIDE SEQUENCE [LARGE SCALE GENOMIC DNA]</scope>
    <source>
        <strain evidence="11 12">VA</strain>
    </source>
</reference>
<dbReference type="Pfam" id="PF02881">
    <property type="entry name" value="SRP54_N"/>
    <property type="match status" value="1"/>
</dbReference>
<organism evidence="11 12">
    <name type="scientific">Candidatus Nitrospira allomarina</name>
    <dbReference type="NCBI Taxonomy" id="3020900"/>
    <lineage>
        <taxon>Bacteria</taxon>
        <taxon>Pseudomonadati</taxon>
        <taxon>Nitrospirota</taxon>
        <taxon>Nitrospiria</taxon>
        <taxon>Nitrospirales</taxon>
        <taxon>Nitrospiraceae</taxon>
        <taxon>Nitrospira</taxon>
    </lineage>
</organism>
<dbReference type="Gene3D" id="3.40.50.300">
    <property type="entry name" value="P-loop containing nucleotide triphosphate hydrolases"/>
    <property type="match status" value="1"/>
</dbReference>
<evidence type="ECO:0000313" key="11">
    <source>
        <dbReference type="EMBL" id="WNM58302.1"/>
    </source>
</evidence>
<evidence type="ECO:0000256" key="7">
    <source>
        <dbReference type="ARBA" id="ARBA00023274"/>
    </source>
</evidence>
<evidence type="ECO:0000256" key="3">
    <source>
        <dbReference type="ARBA" id="ARBA00022801"/>
    </source>
</evidence>
<dbReference type="CDD" id="cd18539">
    <property type="entry name" value="SRP_G"/>
    <property type="match status" value="1"/>
</dbReference>
<comment type="subunit">
    <text evidence="9">Part of the signal recognition particle protein translocation system, which is composed of SRP and FtsY.</text>
</comment>
<evidence type="ECO:0000256" key="4">
    <source>
        <dbReference type="ARBA" id="ARBA00022884"/>
    </source>
</evidence>
<keyword evidence="9" id="KW-0963">Cytoplasm</keyword>
<feature type="binding site" evidence="9">
    <location>
        <begin position="107"/>
        <end position="114"/>
    </location>
    <ligand>
        <name>GTP</name>
        <dbReference type="ChEBI" id="CHEBI:37565"/>
    </ligand>
</feature>
<dbReference type="InterPro" id="IPR004125">
    <property type="entry name" value="Signal_recog_particle_SRP54_M"/>
</dbReference>
<dbReference type="GO" id="GO:0008312">
    <property type="term" value="F:7S RNA binding"/>
    <property type="evidence" value="ECO:0007669"/>
    <property type="project" value="InterPro"/>
</dbReference>
<dbReference type="SUPFAM" id="SSF52540">
    <property type="entry name" value="P-loop containing nucleoside triphosphate hydrolases"/>
    <property type="match status" value="1"/>
</dbReference>
<dbReference type="GO" id="GO:0006614">
    <property type="term" value="P:SRP-dependent cotranslational protein targeting to membrane"/>
    <property type="evidence" value="ECO:0007669"/>
    <property type="project" value="InterPro"/>
</dbReference>
<dbReference type="GO" id="GO:0003924">
    <property type="term" value="F:GTPase activity"/>
    <property type="evidence" value="ECO:0007669"/>
    <property type="project" value="UniProtKB-UniRule"/>
</dbReference>
<evidence type="ECO:0000313" key="12">
    <source>
        <dbReference type="Proteomes" id="UP001302719"/>
    </source>
</evidence>
<comment type="caution">
    <text evidence="9">Lacks conserved residue(s) required for the propagation of feature annotation.</text>
</comment>
<comment type="similarity">
    <text evidence="1 9">Belongs to the GTP-binding SRP family. SRP54 subfamily.</text>
</comment>
<dbReference type="Gene3D" id="1.10.260.30">
    <property type="entry name" value="Signal recognition particle, SRP54 subunit, M-domain"/>
    <property type="match status" value="1"/>
</dbReference>
<evidence type="ECO:0000256" key="1">
    <source>
        <dbReference type="ARBA" id="ARBA00005450"/>
    </source>
</evidence>
<dbReference type="SMART" id="SM00963">
    <property type="entry name" value="SRP54_N"/>
    <property type="match status" value="1"/>
</dbReference>
<keyword evidence="3 9" id="KW-0378">Hydrolase</keyword>
<dbReference type="HAMAP" id="MF_00306">
    <property type="entry name" value="SRP54"/>
    <property type="match status" value="1"/>
</dbReference>
<dbReference type="InterPro" id="IPR003593">
    <property type="entry name" value="AAA+_ATPase"/>
</dbReference>
<dbReference type="InterPro" id="IPR013822">
    <property type="entry name" value="Signal_recog_particl_SRP54_hlx"/>
</dbReference>
<evidence type="ECO:0000256" key="9">
    <source>
        <dbReference type="HAMAP-Rule" id="MF_00306"/>
    </source>
</evidence>
<dbReference type="InterPro" id="IPR000897">
    <property type="entry name" value="SRP54_GTPase_dom"/>
</dbReference>
<keyword evidence="6 9" id="KW-0733">Signal recognition particle</keyword>
<dbReference type="InterPro" id="IPR036891">
    <property type="entry name" value="Signal_recog_part_SRP54_M_sf"/>
</dbReference>
<dbReference type="AlphaFoldDB" id="A0AA96JS71"/>
<dbReference type="PANTHER" id="PTHR11564:SF5">
    <property type="entry name" value="SIGNAL RECOGNITION PARTICLE SUBUNIT SRP54"/>
    <property type="match status" value="1"/>
</dbReference>
<gene>
    <name evidence="9 11" type="primary">ffh</name>
    <name evidence="11" type="ORF">PP769_00650</name>
</gene>
<evidence type="ECO:0000259" key="10">
    <source>
        <dbReference type="PROSITE" id="PS00300"/>
    </source>
</evidence>
<protein>
    <recommendedName>
        <fullName evidence="9">Signal recognition particle protein</fullName>
        <ecNumber evidence="9">3.6.5.4</ecNumber>
    </recommendedName>
    <alternativeName>
        <fullName evidence="9">Fifty-four homolog</fullName>
    </alternativeName>
</protein>
<dbReference type="NCBIfam" id="TIGR00959">
    <property type="entry name" value="ffh"/>
    <property type="match status" value="1"/>
</dbReference>
<dbReference type="Pfam" id="PF00448">
    <property type="entry name" value="SRP54"/>
    <property type="match status" value="1"/>
</dbReference>
<dbReference type="InterPro" id="IPR042101">
    <property type="entry name" value="SRP54_N_sf"/>
</dbReference>
<name>A0AA96JS71_9BACT</name>